<gene>
    <name evidence="2" type="ORF">SAMN05216548_107103</name>
</gene>
<protein>
    <recommendedName>
        <fullName evidence="1">Tlde1 domain-containing protein</fullName>
    </recommendedName>
</protein>
<evidence type="ECO:0000313" key="2">
    <source>
        <dbReference type="EMBL" id="SEQ73853.1"/>
    </source>
</evidence>
<dbReference type="Proteomes" id="UP000199647">
    <property type="component" value="Unassembled WGS sequence"/>
</dbReference>
<dbReference type="STRING" id="1855383.SAMN05216548_107103"/>
<keyword evidence="3" id="KW-1185">Reference proteome</keyword>
<evidence type="ECO:0000259" key="1">
    <source>
        <dbReference type="Pfam" id="PF10908"/>
    </source>
</evidence>
<reference evidence="2 3" key="1">
    <citation type="submission" date="2016-10" db="EMBL/GenBank/DDBJ databases">
        <authorList>
            <person name="de Groot N.N."/>
        </authorList>
    </citation>
    <scope>NUCLEOTIDE SEQUENCE [LARGE SCALE GENOMIC DNA]</scope>
    <source>
        <strain evidence="2 3">A52C2</strain>
    </source>
</reference>
<dbReference type="EMBL" id="FOFG01000007">
    <property type="protein sequence ID" value="SEQ73853.1"/>
    <property type="molecule type" value="Genomic_DNA"/>
</dbReference>
<evidence type="ECO:0000313" key="3">
    <source>
        <dbReference type="Proteomes" id="UP000199647"/>
    </source>
</evidence>
<dbReference type="InterPro" id="IPR021225">
    <property type="entry name" value="Tlde1_dom"/>
</dbReference>
<proteinExistence type="predicted"/>
<feature type="domain" description="Tlde1" evidence="1">
    <location>
        <begin position="355"/>
        <end position="462"/>
    </location>
</feature>
<name>A0A1H9IGX2_9HYPH</name>
<accession>A0A1H9IGX2</accession>
<dbReference type="OrthoDB" id="9816088at2"/>
<sequence length="472" mass="50133">MIRNFDDSSSGGRSSRGFRKMSTALVGTSIAAALAVVALPATRTHLFSLHAAASAGAGLPSVQAPGTEGDANSHRYPLAPRGDRLVVHQERSADRGTLLRNGRFAWQPTPMQLARNSDRYGGYLAAPVRIAATELASRFRSTTPEWKEAFQLPGQLPGQLPTQLAASPAAAPVTLASLPQPAPDVSARSLEVASASALRIPTARPIVTAELGADTEAPASVEAEIPMVLPSPRPSIVAQSPVQSPVPAPVQRPTLVARAEAEPARAAPIIKASYTQETPATRPEPGTRMAVPRQQNSTTLAYASPDEDVDGGKSENIFGRLFGRGGGMANLPGPSSGVAVYDIASASVRLPNGQRLEAHSGLSRMQDDARFVHEKNRGPTPPNVYNLVARERLFHGAAAIRLLPADGRKKYNRDGLLAHPYMYIGGGDRSQSNGCVVFKDYNRFLAAFRAGLINRLVVVPNMNELPTYMAML</sequence>
<dbReference type="AlphaFoldDB" id="A0A1H9IGX2"/>
<dbReference type="Pfam" id="PF10908">
    <property type="entry name" value="Tlde1_dom"/>
    <property type="match status" value="1"/>
</dbReference>
<dbReference type="RefSeq" id="WP_092496661.1">
    <property type="nucleotide sequence ID" value="NZ_FOFG01000007.1"/>
</dbReference>
<organism evidence="2 3">
    <name type="scientific">Faunimonas pinastri</name>
    <dbReference type="NCBI Taxonomy" id="1855383"/>
    <lineage>
        <taxon>Bacteria</taxon>
        <taxon>Pseudomonadati</taxon>
        <taxon>Pseudomonadota</taxon>
        <taxon>Alphaproteobacteria</taxon>
        <taxon>Hyphomicrobiales</taxon>
        <taxon>Afifellaceae</taxon>
        <taxon>Faunimonas</taxon>
    </lineage>
</organism>